<name>A0A9D4UZB6_ADICA</name>
<protein>
    <submittedName>
        <fullName evidence="1">Uncharacterized protein</fullName>
    </submittedName>
</protein>
<evidence type="ECO:0000313" key="2">
    <source>
        <dbReference type="Proteomes" id="UP000886520"/>
    </source>
</evidence>
<dbReference type="EMBL" id="JABFUD020000008">
    <property type="protein sequence ID" value="KAI5076906.1"/>
    <property type="molecule type" value="Genomic_DNA"/>
</dbReference>
<dbReference type="AlphaFoldDB" id="A0A9D4UZB6"/>
<dbReference type="Proteomes" id="UP000886520">
    <property type="component" value="Chromosome 8"/>
</dbReference>
<comment type="caution">
    <text evidence="1">The sequence shown here is derived from an EMBL/GenBank/DDBJ whole genome shotgun (WGS) entry which is preliminary data.</text>
</comment>
<accession>A0A9D4UZB6</accession>
<sequence>MLLLWLSRTPSVLVKRLLRILPLLNLPQEMEIGCCKPPNAPHQPSRKPKKTTNLFVIFGSLVDADTGFGCTTTTMDLQYMHQINLNLDHALGLVKVPRLTSQTPKGRE</sequence>
<keyword evidence="2" id="KW-1185">Reference proteome</keyword>
<organism evidence="1 2">
    <name type="scientific">Adiantum capillus-veneris</name>
    <name type="common">Maidenhair fern</name>
    <dbReference type="NCBI Taxonomy" id="13818"/>
    <lineage>
        <taxon>Eukaryota</taxon>
        <taxon>Viridiplantae</taxon>
        <taxon>Streptophyta</taxon>
        <taxon>Embryophyta</taxon>
        <taxon>Tracheophyta</taxon>
        <taxon>Polypodiopsida</taxon>
        <taxon>Polypodiidae</taxon>
        <taxon>Polypodiales</taxon>
        <taxon>Pteridineae</taxon>
        <taxon>Pteridaceae</taxon>
        <taxon>Vittarioideae</taxon>
        <taxon>Adiantum</taxon>
    </lineage>
</organism>
<proteinExistence type="predicted"/>
<reference evidence="1" key="1">
    <citation type="submission" date="2021-01" db="EMBL/GenBank/DDBJ databases">
        <title>Adiantum capillus-veneris genome.</title>
        <authorList>
            <person name="Fang Y."/>
            <person name="Liao Q."/>
        </authorList>
    </citation>
    <scope>NUCLEOTIDE SEQUENCE</scope>
    <source>
        <strain evidence="1">H3</strain>
        <tissue evidence="1">Leaf</tissue>
    </source>
</reference>
<gene>
    <name evidence="1" type="ORF">GOP47_0008971</name>
</gene>
<evidence type="ECO:0000313" key="1">
    <source>
        <dbReference type="EMBL" id="KAI5076906.1"/>
    </source>
</evidence>